<keyword evidence="2" id="KW-0560">Oxidoreductase</keyword>
<dbReference type="InterPro" id="IPR051609">
    <property type="entry name" value="NmrA/Isoflavone_reductase-like"/>
</dbReference>
<dbReference type="PANTHER" id="PTHR47706">
    <property type="entry name" value="NMRA-LIKE FAMILY PROTEIN"/>
    <property type="match status" value="1"/>
</dbReference>
<keyword evidence="1" id="KW-0521">NADP</keyword>
<evidence type="ECO:0000256" key="1">
    <source>
        <dbReference type="ARBA" id="ARBA00022857"/>
    </source>
</evidence>
<dbReference type="RefSeq" id="XP_049140541.1">
    <property type="nucleotide sequence ID" value="XM_049283398.1"/>
</dbReference>
<dbReference type="EMBL" id="CP019474">
    <property type="protein sequence ID" value="UQC78906.1"/>
    <property type="molecule type" value="Genomic_DNA"/>
</dbReference>
<accession>A0A9Q8WD89</accession>
<dbReference type="GO" id="GO:0016491">
    <property type="term" value="F:oxidoreductase activity"/>
    <property type="evidence" value="ECO:0007669"/>
    <property type="project" value="UniProtKB-KW"/>
</dbReference>
<dbReference type="KEGG" id="clup:CLUP02_04385"/>
<evidence type="ECO:0000259" key="3">
    <source>
        <dbReference type="Pfam" id="PF05368"/>
    </source>
</evidence>
<dbReference type="PANTHER" id="PTHR47706:SF9">
    <property type="entry name" value="NMRA-LIKE DOMAIN-CONTAINING PROTEIN-RELATED"/>
    <property type="match status" value="1"/>
</dbReference>
<dbReference type="Proteomes" id="UP000830671">
    <property type="component" value="Chromosome 2"/>
</dbReference>
<keyword evidence="5" id="KW-1185">Reference proteome</keyword>
<feature type="domain" description="NmrA-like" evidence="3">
    <location>
        <begin position="202"/>
        <end position="281"/>
    </location>
</feature>
<gene>
    <name evidence="4" type="ORF">CLUP02_04385</name>
</gene>
<dbReference type="InterPro" id="IPR008030">
    <property type="entry name" value="NmrA-like"/>
</dbReference>
<evidence type="ECO:0000313" key="4">
    <source>
        <dbReference type="EMBL" id="UQC78906.1"/>
    </source>
</evidence>
<evidence type="ECO:0000313" key="5">
    <source>
        <dbReference type="Proteomes" id="UP000830671"/>
    </source>
</evidence>
<name>A0A9Q8WD89_9PEZI</name>
<organism evidence="4 5">
    <name type="scientific">Colletotrichum lupini</name>
    <dbReference type="NCBI Taxonomy" id="145971"/>
    <lineage>
        <taxon>Eukaryota</taxon>
        <taxon>Fungi</taxon>
        <taxon>Dikarya</taxon>
        <taxon>Ascomycota</taxon>
        <taxon>Pezizomycotina</taxon>
        <taxon>Sordariomycetes</taxon>
        <taxon>Hypocreomycetidae</taxon>
        <taxon>Glomerellales</taxon>
        <taxon>Glomerellaceae</taxon>
        <taxon>Colletotrichum</taxon>
        <taxon>Colletotrichum acutatum species complex</taxon>
    </lineage>
</organism>
<dbReference type="Gene3D" id="3.40.50.720">
    <property type="entry name" value="NAD(P)-binding Rossmann-like Domain"/>
    <property type="match status" value="1"/>
</dbReference>
<sequence length="287" mass="31934">MLHSSRIYNGRCSNFALCSNNSIYITEIQQGVFRIRISLAVTLLSPWALHAKQLPNNYHNDFACCNLGRRGRNVIAAKLLPTNHVSALREDLVKDAASADGQWRSMSEIESVRTGYSGGKDVSAGLVPFYPEIKFTQDREIVSCSAFKNQLSPYDCKRWHRFVLHLISAHFTDRNLGQRNGQHKPPNNVVNQYSCSVRPITDSGTQSLHQALTGQDAVLCVLGHTVSDRQVDVINATAKVGVKTFIPSDFGTPKGPNDVPENRAILREKAQARALLEEKAKEDDKFT</sequence>
<proteinExistence type="predicted"/>
<dbReference type="AlphaFoldDB" id="A0A9Q8WD89"/>
<dbReference type="GeneID" id="73338408"/>
<evidence type="ECO:0000256" key="2">
    <source>
        <dbReference type="ARBA" id="ARBA00023002"/>
    </source>
</evidence>
<dbReference type="Pfam" id="PF05368">
    <property type="entry name" value="NmrA"/>
    <property type="match status" value="1"/>
</dbReference>
<reference evidence="4" key="1">
    <citation type="journal article" date="2021" name="Mol. Plant Microbe Interact.">
        <title>Complete Genome Sequence of the Plant-Pathogenic Fungus Colletotrichum lupini.</title>
        <authorList>
            <person name="Baroncelli R."/>
            <person name="Pensec F."/>
            <person name="Da Lio D."/>
            <person name="Boufleur T."/>
            <person name="Vicente I."/>
            <person name="Sarrocco S."/>
            <person name="Picot A."/>
            <person name="Baraldi E."/>
            <person name="Sukno S."/>
            <person name="Thon M."/>
            <person name="Le Floch G."/>
        </authorList>
    </citation>
    <scope>NUCLEOTIDE SEQUENCE</scope>
    <source>
        <strain evidence="4">IMI 504893</strain>
    </source>
</reference>
<protein>
    <recommendedName>
        <fullName evidence="3">NmrA-like domain-containing protein</fullName>
    </recommendedName>
</protein>